<dbReference type="GO" id="GO:0016020">
    <property type="term" value="C:membrane"/>
    <property type="evidence" value="ECO:0007669"/>
    <property type="project" value="UniProtKB-SubCell"/>
</dbReference>
<evidence type="ECO:0000256" key="5">
    <source>
        <dbReference type="SAM" id="Phobius"/>
    </source>
</evidence>
<feature type="transmembrane region" description="Helical" evidence="5">
    <location>
        <begin position="115"/>
        <end position="136"/>
    </location>
</feature>
<evidence type="ECO:0000256" key="4">
    <source>
        <dbReference type="ARBA" id="ARBA00023136"/>
    </source>
</evidence>
<feature type="transmembrane region" description="Helical" evidence="5">
    <location>
        <begin position="142"/>
        <end position="160"/>
    </location>
</feature>
<dbReference type="OrthoDB" id="5547497at2759"/>
<evidence type="ECO:0000259" key="6">
    <source>
        <dbReference type="Pfam" id="PF03151"/>
    </source>
</evidence>
<proteinExistence type="predicted"/>
<dbReference type="PANTHER" id="PTHR11132">
    <property type="entry name" value="SOLUTE CARRIER FAMILY 35"/>
    <property type="match status" value="1"/>
</dbReference>
<feature type="transmembrane region" description="Helical" evidence="5">
    <location>
        <begin position="167"/>
        <end position="187"/>
    </location>
</feature>
<organism evidence="7 8">
    <name type="scientific">Mortierella isabellina</name>
    <name type="common">Filamentous fungus</name>
    <name type="synonym">Umbelopsis isabellina</name>
    <dbReference type="NCBI Taxonomy" id="91625"/>
    <lineage>
        <taxon>Eukaryota</taxon>
        <taxon>Fungi</taxon>
        <taxon>Fungi incertae sedis</taxon>
        <taxon>Mucoromycota</taxon>
        <taxon>Mucoromycotina</taxon>
        <taxon>Umbelopsidomycetes</taxon>
        <taxon>Umbelopsidales</taxon>
        <taxon>Umbelopsidaceae</taxon>
        <taxon>Umbelopsis</taxon>
    </lineage>
</organism>
<dbReference type="AlphaFoldDB" id="A0A8H7UL41"/>
<comment type="caution">
    <text evidence="7">The sequence shown here is derived from an EMBL/GenBank/DDBJ whole genome shotgun (WGS) entry which is preliminary data.</text>
</comment>
<comment type="subcellular location">
    <subcellularLocation>
        <location evidence="1">Membrane</location>
        <topology evidence="1">Multi-pass membrane protein</topology>
    </subcellularLocation>
</comment>
<sequence length="344" mass="38542">MASTRDVEMSRVDEDRETFLPPPAQQRRSTETNYPPALVATVVAFYFIISLAVVFLNKFILSSSEYKFPYPLFVTWFQLLAALGLLVAWAYLGQYKKLFSIIPPYEFDFNIAKRVAPLTVVYVLMLAFNNLCLQYVEVTFYQVARSLSIHFSILFTYIILKKKTSTAAIGACAIVFLGFVIGSYGEINFSWEGLLYGVGSSAFVALYGIYVQKSLAIVDNNQWRLLHYNTTLAILILLPMVVLSGELTEIMNNVQFLDEFGFWLLMTVTAATGFGINIAMFLQVKYTSALTNTISGTAKACVQTMLAAVIFKNPISVTNGIGILLALFGSGYYGYIRYKERVSR</sequence>
<gene>
    <name evidence="7" type="ORF">INT43_006784</name>
</gene>
<evidence type="ECO:0000313" key="8">
    <source>
        <dbReference type="Proteomes" id="UP000654370"/>
    </source>
</evidence>
<protein>
    <recommendedName>
        <fullName evidence="6">Sugar phosphate transporter domain-containing protein</fullName>
    </recommendedName>
</protein>
<feature type="domain" description="Sugar phosphate transporter" evidence="6">
    <location>
        <begin position="39"/>
        <end position="333"/>
    </location>
</feature>
<accession>A0A8H7UL41</accession>
<evidence type="ECO:0000256" key="1">
    <source>
        <dbReference type="ARBA" id="ARBA00004141"/>
    </source>
</evidence>
<dbReference type="InterPro" id="IPR004853">
    <property type="entry name" value="Sugar_P_trans_dom"/>
</dbReference>
<keyword evidence="8" id="KW-1185">Reference proteome</keyword>
<dbReference type="EMBL" id="JAEPQZ010000003">
    <property type="protein sequence ID" value="KAG2183773.1"/>
    <property type="molecule type" value="Genomic_DNA"/>
</dbReference>
<dbReference type="InterPro" id="IPR050186">
    <property type="entry name" value="TPT_transporter"/>
</dbReference>
<feature type="transmembrane region" description="Helical" evidence="5">
    <location>
        <begin position="317"/>
        <end position="336"/>
    </location>
</feature>
<reference evidence="7" key="1">
    <citation type="submission" date="2020-12" db="EMBL/GenBank/DDBJ databases">
        <title>Metabolic potential, ecology and presence of endohyphal bacteria is reflected in genomic diversity of Mucoromycotina.</title>
        <authorList>
            <person name="Muszewska A."/>
            <person name="Okrasinska A."/>
            <person name="Steczkiewicz K."/>
            <person name="Drgas O."/>
            <person name="Orlowska M."/>
            <person name="Perlinska-Lenart U."/>
            <person name="Aleksandrzak-Piekarczyk T."/>
            <person name="Szatraj K."/>
            <person name="Zielenkiewicz U."/>
            <person name="Pilsyk S."/>
            <person name="Malc E."/>
            <person name="Mieczkowski P."/>
            <person name="Kruszewska J.S."/>
            <person name="Biernat P."/>
            <person name="Pawlowska J."/>
        </authorList>
    </citation>
    <scope>NUCLEOTIDE SEQUENCE</scope>
    <source>
        <strain evidence="7">WA0000067209</strain>
    </source>
</reference>
<feature type="transmembrane region" description="Helical" evidence="5">
    <location>
        <begin position="193"/>
        <end position="211"/>
    </location>
</feature>
<feature type="transmembrane region" description="Helical" evidence="5">
    <location>
        <begin position="37"/>
        <end position="61"/>
    </location>
</feature>
<dbReference type="Proteomes" id="UP000654370">
    <property type="component" value="Unassembled WGS sequence"/>
</dbReference>
<evidence type="ECO:0000256" key="2">
    <source>
        <dbReference type="ARBA" id="ARBA00022692"/>
    </source>
</evidence>
<evidence type="ECO:0000256" key="3">
    <source>
        <dbReference type="ARBA" id="ARBA00022989"/>
    </source>
</evidence>
<feature type="transmembrane region" description="Helical" evidence="5">
    <location>
        <begin position="223"/>
        <end position="242"/>
    </location>
</feature>
<feature type="transmembrane region" description="Helical" evidence="5">
    <location>
        <begin position="289"/>
        <end position="311"/>
    </location>
</feature>
<feature type="transmembrane region" description="Helical" evidence="5">
    <location>
        <begin position="73"/>
        <end position="94"/>
    </location>
</feature>
<dbReference type="Pfam" id="PF03151">
    <property type="entry name" value="TPT"/>
    <property type="match status" value="1"/>
</dbReference>
<evidence type="ECO:0000313" key="7">
    <source>
        <dbReference type="EMBL" id="KAG2183773.1"/>
    </source>
</evidence>
<name>A0A8H7UL41_MORIS</name>
<keyword evidence="2 5" id="KW-0812">Transmembrane</keyword>
<keyword evidence="3 5" id="KW-1133">Transmembrane helix</keyword>
<feature type="transmembrane region" description="Helical" evidence="5">
    <location>
        <begin position="262"/>
        <end position="282"/>
    </location>
</feature>
<keyword evidence="4 5" id="KW-0472">Membrane</keyword>